<dbReference type="GO" id="GO:0004672">
    <property type="term" value="F:protein kinase activity"/>
    <property type="evidence" value="ECO:0007669"/>
    <property type="project" value="InterPro"/>
</dbReference>
<sequence>MKSNRKVKKLSKQMQRMLGVRSIKNIIFEENDGTEIPFTDMFEYRTAIGAGGFGFVVAALDRSTGEEIAIKILCKDKASDKVIELFKQEAELLEMYNHPNITKFRFLHNYSNYICLGMELCMGGTLMDWIIQQRQVEYETCEEYEEKCAEITKYILEGLHYLHNSLEMIHRDLKPANILFLKKNDLSSVKICDFGLAKNVGNSIFDQHYENVGTIMYQAPEQMDESKSYSKAADLWAIGMIIYEMVTKGGHPILGADIHKSVKITAIDYRKRMDKFDMSFKESNTTCNISDFAKNLISNLCSKKANLRYNCSRALMHPWITRNENDKIPLTPQEELERNFLRMDSERSNILNNSEFLSKNKEPIQNHTKAAIKIERLSERDSSSSNEYSLSDHQNESSGSIGKIGSRNASIVKGTPIPVKSKISNLSKLSKRSTLKLKKNKRNNNFINRSAKKRVLTVNKALSTKFNSHRRNKDKFLLPPIRNGTRCTDTYESKSNTSRAGTDNTKRKLDNKKINSIPLGNARIMGHKSPIKVPISKRLSDHLDLEKKQYCKNYDFSIKKPCRICLFQHCQCTIPKSSKYQPGMSKSKYKPPFKSVEKRDAQRSSLTRIELNKDIDQFSSPYNKEKEENTYFPKSWIFSAKIFNQ</sequence>
<dbReference type="PROSITE" id="PS00108">
    <property type="entry name" value="PROTEIN_KINASE_ST"/>
    <property type="match status" value="1"/>
</dbReference>
<feature type="region of interest" description="Disordered" evidence="4">
    <location>
        <begin position="487"/>
        <end position="506"/>
    </location>
</feature>
<dbReference type="PANTHER" id="PTHR24347">
    <property type="entry name" value="SERINE/THREONINE-PROTEIN KINASE"/>
    <property type="match status" value="1"/>
</dbReference>
<dbReference type="Gene3D" id="1.10.510.10">
    <property type="entry name" value="Transferase(Phosphotransferase) domain 1"/>
    <property type="match status" value="1"/>
</dbReference>
<evidence type="ECO:0000313" key="6">
    <source>
        <dbReference type="EMBL" id="CAI2385039.1"/>
    </source>
</evidence>
<dbReference type="InterPro" id="IPR000719">
    <property type="entry name" value="Prot_kinase_dom"/>
</dbReference>
<dbReference type="EMBL" id="CAMPGE010027406">
    <property type="protein sequence ID" value="CAI2385039.1"/>
    <property type="molecule type" value="Genomic_DNA"/>
</dbReference>
<protein>
    <recommendedName>
        <fullName evidence="5">Protein kinase domain-containing protein</fullName>
    </recommendedName>
</protein>
<dbReference type="SMART" id="SM00220">
    <property type="entry name" value="S_TKc"/>
    <property type="match status" value="1"/>
</dbReference>
<evidence type="ECO:0000313" key="7">
    <source>
        <dbReference type="Proteomes" id="UP001295684"/>
    </source>
</evidence>
<feature type="domain" description="Protein kinase" evidence="5">
    <location>
        <begin position="42"/>
        <end position="320"/>
    </location>
</feature>
<feature type="compositionally biased region" description="Polar residues" evidence="4">
    <location>
        <begin position="487"/>
        <end position="503"/>
    </location>
</feature>
<dbReference type="PROSITE" id="PS00107">
    <property type="entry name" value="PROTEIN_KINASE_ATP"/>
    <property type="match status" value="1"/>
</dbReference>
<keyword evidence="7" id="KW-1185">Reference proteome</keyword>
<reference evidence="6" key="1">
    <citation type="submission" date="2023-07" db="EMBL/GenBank/DDBJ databases">
        <authorList>
            <consortium name="AG Swart"/>
            <person name="Singh M."/>
            <person name="Singh A."/>
            <person name="Seah K."/>
            <person name="Emmerich C."/>
        </authorList>
    </citation>
    <scope>NUCLEOTIDE SEQUENCE</scope>
    <source>
        <strain evidence="6">DP1</strain>
    </source>
</reference>
<organism evidence="6 7">
    <name type="scientific">Euplotes crassus</name>
    <dbReference type="NCBI Taxonomy" id="5936"/>
    <lineage>
        <taxon>Eukaryota</taxon>
        <taxon>Sar</taxon>
        <taxon>Alveolata</taxon>
        <taxon>Ciliophora</taxon>
        <taxon>Intramacronucleata</taxon>
        <taxon>Spirotrichea</taxon>
        <taxon>Hypotrichia</taxon>
        <taxon>Euplotida</taxon>
        <taxon>Euplotidae</taxon>
        <taxon>Moneuplotes</taxon>
    </lineage>
</organism>
<feature type="region of interest" description="Disordered" evidence="4">
    <location>
        <begin position="383"/>
        <end position="407"/>
    </location>
</feature>
<keyword evidence="2 3" id="KW-0067">ATP-binding</keyword>
<dbReference type="Proteomes" id="UP001295684">
    <property type="component" value="Unassembled WGS sequence"/>
</dbReference>
<gene>
    <name evidence="6" type="ORF">ECRASSUSDP1_LOCUS26581</name>
</gene>
<proteinExistence type="predicted"/>
<dbReference type="PROSITE" id="PS50011">
    <property type="entry name" value="PROTEIN_KINASE_DOM"/>
    <property type="match status" value="1"/>
</dbReference>
<evidence type="ECO:0000256" key="3">
    <source>
        <dbReference type="PROSITE-ProRule" id="PRU10141"/>
    </source>
</evidence>
<evidence type="ECO:0000256" key="4">
    <source>
        <dbReference type="SAM" id="MobiDB-lite"/>
    </source>
</evidence>
<feature type="compositionally biased region" description="Low complexity" evidence="4">
    <location>
        <begin position="383"/>
        <end position="392"/>
    </location>
</feature>
<dbReference type="Pfam" id="PF00069">
    <property type="entry name" value="Pkinase"/>
    <property type="match status" value="1"/>
</dbReference>
<dbReference type="InterPro" id="IPR017441">
    <property type="entry name" value="Protein_kinase_ATP_BS"/>
</dbReference>
<dbReference type="SUPFAM" id="SSF56112">
    <property type="entry name" value="Protein kinase-like (PK-like)"/>
    <property type="match status" value="1"/>
</dbReference>
<comment type="caution">
    <text evidence="6">The sequence shown here is derived from an EMBL/GenBank/DDBJ whole genome shotgun (WGS) entry which is preliminary data.</text>
</comment>
<evidence type="ECO:0000259" key="5">
    <source>
        <dbReference type="PROSITE" id="PS50011"/>
    </source>
</evidence>
<feature type="binding site" evidence="3">
    <location>
        <position position="71"/>
    </location>
    <ligand>
        <name>ATP</name>
        <dbReference type="ChEBI" id="CHEBI:30616"/>
    </ligand>
</feature>
<keyword evidence="1 3" id="KW-0547">Nucleotide-binding</keyword>
<dbReference type="AlphaFoldDB" id="A0AAD2D894"/>
<accession>A0AAD2D894</accession>
<evidence type="ECO:0000256" key="1">
    <source>
        <dbReference type="ARBA" id="ARBA00022741"/>
    </source>
</evidence>
<name>A0AAD2D894_EUPCR</name>
<dbReference type="InterPro" id="IPR008271">
    <property type="entry name" value="Ser/Thr_kinase_AS"/>
</dbReference>
<dbReference type="GO" id="GO:0005524">
    <property type="term" value="F:ATP binding"/>
    <property type="evidence" value="ECO:0007669"/>
    <property type="project" value="UniProtKB-UniRule"/>
</dbReference>
<evidence type="ECO:0000256" key="2">
    <source>
        <dbReference type="ARBA" id="ARBA00022840"/>
    </source>
</evidence>
<dbReference type="InterPro" id="IPR011009">
    <property type="entry name" value="Kinase-like_dom_sf"/>
</dbReference>
<feature type="region of interest" description="Disordered" evidence="4">
    <location>
        <begin position="581"/>
        <end position="602"/>
    </location>
</feature>